<evidence type="ECO:0000256" key="1">
    <source>
        <dbReference type="SAM" id="MobiDB-lite"/>
    </source>
</evidence>
<dbReference type="EMBL" id="LNQE01001549">
    <property type="protein sequence ID" value="KUG15570.1"/>
    <property type="molecule type" value="Genomic_DNA"/>
</dbReference>
<protein>
    <submittedName>
        <fullName evidence="2">Uncharacterized protein</fullName>
    </submittedName>
</protein>
<comment type="caution">
    <text evidence="2">The sequence shown here is derived from an EMBL/GenBank/DDBJ whole genome shotgun (WGS) entry which is preliminary data.</text>
</comment>
<feature type="region of interest" description="Disordered" evidence="1">
    <location>
        <begin position="1"/>
        <end position="48"/>
    </location>
</feature>
<organism evidence="2">
    <name type="scientific">hydrocarbon metagenome</name>
    <dbReference type="NCBI Taxonomy" id="938273"/>
    <lineage>
        <taxon>unclassified sequences</taxon>
        <taxon>metagenomes</taxon>
        <taxon>ecological metagenomes</taxon>
    </lineage>
</organism>
<dbReference type="AlphaFoldDB" id="A0A0W8F4Q7"/>
<proteinExistence type="predicted"/>
<reference evidence="2" key="1">
    <citation type="journal article" date="2015" name="Proc. Natl. Acad. Sci. U.S.A.">
        <title>Networks of energetic and metabolic interactions define dynamics in microbial communities.</title>
        <authorList>
            <person name="Embree M."/>
            <person name="Liu J.K."/>
            <person name="Al-Bassam M.M."/>
            <person name="Zengler K."/>
        </authorList>
    </citation>
    <scope>NUCLEOTIDE SEQUENCE</scope>
</reference>
<evidence type="ECO:0000313" key="2">
    <source>
        <dbReference type="EMBL" id="KUG15570.1"/>
    </source>
</evidence>
<name>A0A0W8F4Q7_9ZZZZ</name>
<accession>A0A0W8F4Q7</accession>
<gene>
    <name evidence="2" type="ORF">ASZ90_014774</name>
</gene>
<feature type="compositionally biased region" description="Basic and acidic residues" evidence="1">
    <location>
        <begin position="1"/>
        <end position="14"/>
    </location>
</feature>
<sequence length="60" mass="6867">MQLSERRPDNRSDDAEPGYSSIRPAGIRISHFPHSLHPAETGEHDGGRKEYCREWMNTTS</sequence>